<evidence type="ECO:0000313" key="3">
    <source>
        <dbReference type="Proteomes" id="UP000462014"/>
    </source>
</evidence>
<dbReference type="RefSeq" id="WP_157567294.1">
    <property type="nucleotide sequence ID" value="NZ_WPIK01000009.1"/>
</dbReference>
<evidence type="ECO:0000313" key="2">
    <source>
        <dbReference type="EMBL" id="MVN22246.1"/>
    </source>
</evidence>
<comment type="caution">
    <text evidence="2">The sequence shown here is derived from an EMBL/GenBank/DDBJ whole genome shotgun (WGS) entry which is preliminary data.</text>
</comment>
<dbReference type="CDD" id="cd06532">
    <property type="entry name" value="Glyco_transf_25"/>
    <property type="match status" value="1"/>
</dbReference>
<accession>A0A7K1SY49</accession>
<keyword evidence="3" id="KW-1185">Reference proteome</keyword>
<sequence length="266" mass="30666">MINPDQPHLKILNTYFDKILILTIQRNANRREILKQVLGGLDYEIFYGVEGSMLKLKELIESGVVAANIQDIYKQTNIDYMNMGSSPVHINQIACSMSHIKMYQYILDNQLDKVLILEDDVMPVEENLKYLSETLNQVPDNWELLYLGHIINNNFSFWGKLKYYYFINFLYKVGIRTKSIIRKKNTYPGPFSTLLRKDGAHIGTHAYAVRGKGAVKLIKLQEPLKQAAPDLLLMDAVAKRVVVSYTSKFNFFQQNPKIHSSVWDGL</sequence>
<dbReference type="AlphaFoldDB" id="A0A7K1SY49"/>
<protein>
    <recommendedName>
        <fullName evidence="1">Glycosyl transferase family 25 domain-containing protein</fullName>
    </recommendedName>
</protein>
<reference evidence="2 3" key="1">
    <citation type="submission" date="2019-12" db="EMBL/GenBank/DDBJ databases">
        <title>Mucilaginibacter sp. HMF7410 genome sequencing and assembly.</title>
        <authorList>
            <person name="Kang H."/>
            <person name="Cha I."/>
            <person name="Kim H."/>
            <person name="Joh K."/>
        </authorList>
    </citation>
    <scope>NUCLEOTIDE SEQUENCE [LARGE SCALE GENOMIC DNA]</scope>
    <source>
        <strain evidence="2 3">HMF7410</strain>
    </source>
</reference>
<dbReference type="InterPro" id="IPR002654">
    <property type="entry name" value="Glyco_trans_25"/>
</dbReference>
<feature type="domain" description="Glycosyl transferase family 25" evidence="1">
    <location>
        <begin position="17"/>
        <end position="225"/>
    </location>
</feature>
<name>A0A7K1SY49_9SPHI</name>
<dbReference type="Pfam" id="PF01755">
    <property type="entry name" value="Glyco_transf_25"/>
    <property type="match status" value="1"/>
</dbReference>
<evidence type="ECO:0000259" key="1">
    <source>
        <dbReference type="Pfam" id="PF01755"/>
    </source>
</evidence>
<dbReference type="EMBL" id="WPIK01000009">
    <property type="protein sequence ID" value="MVN22246.1"/>
    <property type="molecule type" value="Genomic_DNA"/>
</dbReference>
<organism evidence="2 3">
    <name type="scientific">Mucilaginibacter arboris</name>
    <dbReference type="NCBI Taxonomy" id="2682090"/>
    <lineage>
        <taxon>Bacteria</taxon>
        <taxon>Pseudomonadati</taxon>
        <taxon>Bacteroidota</taxon>
        <taxon>Sphingobacteriia</taxon>
        <taxon>Sphingobacteriales</taxon>
        <taxon>Sphingobacteriaceae</taxon>
        <taxon>Mucilaginibacter</taxon>
    </lineage>
</organism>
<gene>
    <name evidence="2" type="ORF">GO621_11955</name>
</gene>
<proteinExistence type="predicted"/>
<dbReference type="Proteomes" id="UP000462014">
    <property type="component" value="Unassembled WGS sequence"/>
</dbReference>